<keyword evidence="3" id="KW-0378">Hydrolase</keyword>
<evidence type="ECO:0000256" key="1">
    <source>
        <dbReference type="ARBA" id="ARBA00009580"/>
    </source>
</evidence>
<dbReference type="InterPro" id="IPR003595">
    <property type="entry name" value="Tyr_Pase_cat"/>
</dbReference>
<dbReference type="PIRSF" id="PIRSF037322">
    <property type="entry name" value="CDKN3"/>
    <property type="match status" value="1"/>
</dbReference>
<dbReference type="Pfam" id="PF05706">
    <property type="entry name" value="CDKN3"/>
    <property type="match status" value="1"/>
</dbReference>
<evidence type="ECO:0000256" key="5">
    <source>
        <dbReference type="PIRSR" id="PIRSR037322-1"/>
    </source>
</evidence>
<dbReference type="GO" id="GO:0004725">
    <property type="term" value="F:protein tyrosine phosphatase activity"/>
    <property type="evidence" value="ECO:0007669"/>
    <property type="project" value="UniProtKB-EC"/>
</dbReference>
<evidence type="ECO:0000313" key="9">
    <source>
        <dbReference type="Proteomes" id="UP000242188"/>
    </source>
</evidence>
<dbReference type="AlphaFoldDB" id="A0A210Q514"/>
<proteinExistence type="inferred from homology"/>
<dbReference type="PROSITE" id="PS50056">
    <property type="entry name" value="TYR_PHOSPHATASE_2"/>
    <property type="match status" value="1"/>
</dbReference>
<evidence type="ECO:0000256" key="2">
    <source>
        <dbReference type="ARBA" id="ARBA00013064"/>
    </source>
</evidence>
<accession>A0A210Q514</accession>
<comment type="caution">
    <text evidence="8">The sequence shown here is derived from an EMBL/GenBank/DDBJ whole genome shotgun (WGS) entry which is preliminary data.</text>
</comment>
<dbReference type="InterPro" id="IPR000387">
    <property type="entry name" value="Tyr_Pase_dom"/>
</dbReference>
<sequence>MKTPEKQEVISSSFDSSDEESGELDVSPFKISWLDLSFLSCSAKFGVCALPGCRFKDTWRSLENDLKAIKREEVTDVFCLCSKGELNKYRVPWLLHEMSATEITVHHHAFPDGQVPSFPLLTKIVDEIHSNLMNNKTTLIHCYGGLGRSCLVTACLMMVMDPGMEPDVAIQKVRDLRGHAAVQSVKQYNFLHDFRSSLEAYNKETEEGKRSLSR</sequence>
<dbReference type="CDD" id="cd14505">
    <property type="entry name" value="CDKN3-like"/>
    <property type="match status" value="1"/>
</dbReference>
<dbReference type="InterPro" id="IPR022778">
    <property type="entry name" value="CDKN3"/>
</dbReference>
<dbReference type="SMART" id="SM00404">
    <property type="entry name" value="PTPc_motif"/>
    <property type="match status" value="1"/>
</dbReference>
<keyword evidence="9" id="KW-1185">Reference proteome</keyword>
<comment type="similarity">
    <text evidence="1">Belongs to the protein-tyrosine phosphatase family.</text>
</comment>
<dbReference type="InterPro" id="IPR050561">
    <property type="entry name" value="PTP"/>
</dbReference>
<protein>
    <recommendedName>
        <fullName evidence="2">protein-tyrosine-phosphatase</fullName>
        <ecNumber evidence="2">3.1.3.48</ecNumber>
    </recommendedName>
</protein>
<evidence type="ECO:0000259" key="7">
    <source>
        <dbReference type="PROSITE" id="PS50056"/>
    </source>
</evidence>
<evidence type="ECO:0000256" key="4">
    <source>
        <dbReference type="ARBA" id="ARBA00022912"/>
    </source>
</evidence>
<dbReference type="InterPro" id="IPR008425">
    <property type="entry name" value="CDK_inhib_3"/>
</dbReference>
<dbReference type="InterPro" id="IPR029021">
    <property type="entry name" value="Prot-tyrosine_phosphatase-like"/>
</dbReference>
<reference evidence="8 9" key="1">
    <citation type="journal article" date="2017" name="Nat. Ecol. Evol.">
        <title>Scallop genome provides insights into evolution of bilaterian karyotype and development.</title>
        <authorList>
            <person name="Wang S."/>
            <person name="Zhang J."/>
            <person name="Jiao W."/>
            <person name="Li J."/>
            <person name="Xun X."/>
            <person name="Sun Y."/>
            <person name="Guo X."/>
            <person name="Huan P."/>
            <person name="Dong B."/>
            <person name="Zhang L."/>
            <person name="Hu X."/>
            <person name="Sun X."/>
            <person name="Wang J."/>
            <person name="Zhao C."/>
            <person name="Wang Y."/>
            <person name="Wang D."/>
            <person name="Huang X."/>
            <person name="Wang R."/>
            <person name="Lv J."/>
            <person name="Li Y."/>
            <person name="Zhang Z."/>
            <person name="Liu B."/>
            <person name="Lu W."/>
            <person name="Hui Y."/>
            <person name="Liang J."/>
            <person name="Zhou Z."/>
            <person name="Hou R."/>
            <person name="Li X."/>
            <person name="Liu Y."/>
            <person name="Li H."/>
            <person name="Ning X."/>
            <person name="Lin Y."/>
            <person name="Zhao L."/>
            <person name="Xing Q."/>
            <person name="Dou J."/>
            <person name="Li Y."/>
            <person name="Mao J."/>
            <person name="Guo H."/>
            <person name="Dou H."/>
            <person name="Li T."/>
            <person name="Mu C."/>
            <person name="Jiang W."/>
            <person name="Fu Q."/>
            <person name="Fu X."/>
            <person name="Miao Y."/>
            <person name="Liu J."/>
            <person name="Yu Q."/>
            <person name="Li R."/>
            <person name="Liao H."/>
            <person name="Li X."/>
            <person name="Kong Y."/>
            <person name="Jiang Z."/>
            <person name="Chourrout D."/>
            <person name="Li R."/>
            <person name="Bao Z."/>
        </authorList>
    </citation>
    <scope>NUCLEOTIDE SEQUENCE [LARGE SCALE GENOMIC DNA]</scope>
    <source>
        <strain evidence="8 9">PY_sf001</strain>
    </source>
</reference>
<dbReference type="FunFam" id="3.90.190.10:FF:000157">
    <property type="entry name" value="Protein-tyrosine phosphatase"/>
    <property type="match status" value="1"/>
</dbReference>
<dbReference type="Proteomes" id="UP000242188">
    <property type="component" value="Unassembled WGS sequence"/>
</dbReference>
<dbReference type="EMBL" id="NEDP02004994">
    <property type="protein sequence ID" value="OWF43833.1"/>
    <property type="molecule type" value="Genomic_DNA"/>
</dbReference>
<dbReference type="OrthoDB" id="19045at2759"/>
<dbReference type="SUPFAM" id="SSF52799">
    <property type="entry name" value="(Phosphotyrosine protein) phosphatases II"/>
    <property type="match status" value="1"/>
</dbReference>
<feature type="region of interest" description="Disordered" evidence="6">
    <location>
        <begin position="1"/>
        <end position="23"/>
    </location>
</feature>
<keyword evidence="4" id="KW-0904">Protein phosphatase</keyword>
<name>A0A210Q514_MIZYE</name>
<dbReference type="STRING" id="6573.A0A210Q514"/>
<organism evidence="8 9">
    <name type="scientific">Mizuhopecten yessoensis</name>
    <name type="common">Japanese scallop</name>
    <name type="synonym">Patinopecten yessoensis</name>
    <dbReference type="NCBI Taxonomy" id="6573"/>
    <lineage>
        <taxon>Eukaryota</taxon>
        <taxon>Metazoa</taxon>
        <taxon>Spiralia</taxon>
        <taxon>Lophotrochozoa</taxon>
        <taxon>Mollusca</taxon>
        <taxon>Bivalvia</taxon>
        <taxon>Autobranchia</taxon>
        <taxon>Pteriomorphia</taxon>
        <taxon>Pectinida</taxon>
        <taxon>Pectinoidea</taxon>
        <taxon>Pectinidae</taxon>
        <taxon>Mizuhopecten</taxon>
    </lineage>
</organism>
<evidence type="ECO:0000256" key="6">
    <source>
        <dbReference type="SAM" id="MobiDB-lite"/>
    </source>
</evidence>
<dbReference type="PANTHER" id="PTHR23339">
    <property type="entry name" value="TYROSINE SPECIFIC PROTEIN PHOSPHATASE AND DUAL SPECIFICITY PROTEIN PHOSPHATASE"/>
    <property type="match status" value="1"/>
</dbReference>
<evidence type="ECO:0000256" key="3">
    <source>
        <dbReference type="ARBA" id="ARBA00022801"/>
    </source>
</evidence>
<dbReference type="EC" id="3.1.3.48" evidence="2"/>
<gene>
    <name evidence="8" type="ORF">KP79_PYT10180</name>
</gene>
<evidence type="ECO:0000313" key="8">
    <source>
        <dbReference type="EMBL" id="OWF43833.1"/>
    </source>
</evidence>
<feature type="domain" description="Tyrosine specific protein phosphatases" evidence="7">
    <location>
        <begin position="119"/>
        <end position="188"/>
    </location>
</feature>
<feature type="active site" description="Phosphocysteine intermediate" evidence="5">
    <location>
        <position position="142"/>
    </location>
</feature>
<dbReference type="Gene3D" id="3.90.190.10">
    <property type="entry name" value="Protein tyrosine phosphatase superfamily"/>
    <property type="match status" value="1"/>
</dbReference>